<protein>
    <recommendedName>
        <fullName evidence="5">Lytic transglycosylase domain-containing protein</fullName>
    </recommendedName>
</protein>
<evidence type="ECO:0000313" key="3">
    <source>
        <dbReference type="EMBL" id="MEX5727918.1"/>
    </source>
</evidence>
<proteinExistence type="predicted"/>
<feature type="signal peptide" evidence="2">
    <location>
        <begin position="1"/>
        <end position="27"/>
    </location>
</feature>
<keyword evidence="2" id="KW-0732">Signal</keyword>
<feature type="region of interest" description="Disordered" evidence="1">
    <location>
        <begin position="185"/>
        <end position="204"/>
    </location>
</feature>
<evidence type="ECO:0000256" key="1">
    <source>
        <dbReference type="SAM" id="MobiDB-lite"/>
    </source>
</evidence>
<dbReference type="EMBL" id="JBEHHI010000001">
    <property type="protein sequence ID" value="MEX5727918.1"/>
    <property type="molecule type" value="Genomic_DNA"/>
</dbReference>
<dbReference type="InterPro" id="IPR023346">
    <property type="entry name" value="Lysozyme-like_dom_sf"/>
</dbReference>
<evidence type="ECO:0008006" key="5">
    <source>
        <dbReference type="Google" id="ProtNLM"/>
    </source>
</evidence>
<feature type="chain" id="PRO_5047419210" description="Lytic transglycosylase domain-containing protein" evidence="2">
    <location>
        <begin position="28"/>
        <end position="242"/>
    </location>
</feature>
<evidence type="ECO:0000313" key="4">
    <source>
        <dbReference type="Proteomes" id="UP001560019"/>
    </source>
</evidence>
<organism evidence="3 4">
    <name type="scientific">Rhodovulum iodosum</name>
    <dbReference type="NCBI Taxonomy" id="68291"/>
    <lineage>
        <taxon>Bacteria</taxon>
        <taxon>Pseudomonadati</taxon>
        <taxon>Pseudomonadota</taxon>
        <taxon>Alphaproteobacteria</taxon>
        <taxon>Rhodobacterales</taxon>
        <taxon>Paracoccaceae</taxon>
        <taxon>Rhodovulum</taxon>
    </lineage>
</organism>
<feature type="compositionally biased region" description="Low complexity" evidence="1">
    <location>
        <begin position="191"/>
        <end position="203"/>
    </location>
</feature>
<dbReference type="Gene3D" id="1.10.530.10">
    <property type="match status" value="1"/>
</dbReference>
<reference evidence="3 4" key="1">
    <citation type="submission" date="2024-06" db="EMBL/GenBank/DDBJ databases">
        <title>Genome of Rhodovulum iodosum, a marine photoferrotroph.</title>
        <authorList>
            <person name="Bianchini G."/>
            <person name="Nikeleit V."/>
            <person name="Kappler A."/>
            <person name="Bryce C."/>
            <person name="Sanchez-Baracaldo P."/>
        </authorList>
    </citation>
    <scope>NUCLEOTIDE SEQUENCE [LARGE SCALE GENOMIC DNA]</scope>
    <source>
        <strain evidence="3 4">UT/N1</strain>
    </source>
</reference>
<dbReference type="Proteomes" id="UP001560019">
    <property type="component" value="Unassembled WGS sequence"/>
</dbReference>
<dbReference type="SUPFAM" id="SSF53955">
    <property type="entry name" value="Lysozyme-like"/>
    <property type="match status" value="1"/>
</dbReference>
<dbReference type="RefSeq" id="WP_125403045.1">
    <property type="nucleotide sequence ID" value="NZ_JBEHHI010000001.1"/>
</dbReference>
<comment type="caution">
    <text evidence="3">The sequence shown here is derived from an EMBL/GenBank/DDBJ whole genome shotgun (WGS) entry which is preliminary data.</text>
</comment>
<name>A0ABV3XUA0_9RHOB</name>
<sequence>MARPPAICPGRLCAALLVLWLGPVAAAASGGAADPSTMCERAAQAAARATGVPLPVLRAISLTETGRKRGGRLRPWPWTVNMEGKGQWFDDPAAAQAFVDRHFRRGARSFDVGCFQLNYKWHHRGFDSVAQMFEPEASALYAARFLSELFRETGDWSKAAGAYHSRTPKFASRYRKRFDRLLAGLGPPPTTARGTTAPAPVGPRVNRYPLLTGGAGPRAPGSLVPLGGAVAVPLFTRAVAGG</sequence>
<accession>A0ABV3XUA0</accession>
<keyword evidence="4" id="KW-1185">Reference proteome</keyword>
<gene>
    <name evidence="3" type="ORF">Ga0609869_001271</name>
</gene>
<evidence type="ECO:0000256" key="2">
    <source>
        <dbReference type="SAM" id="SignalP"/>
    </source>
</evidence>